<dbReference type="AlphaFoldDB" id="A0A2X0M713"/>
<evidence type="ECO:0000313" key="2">
    <source>
        <dbReference type="EMBL" id="SCZ99158.1"/>
    </source>
</evidence>
<dbReference type="InterPro" id="IPR006549">
    <property type="entry name" value="HAD-SF_hydro_IIIA"/>
</dbReference>
<keyword evidence="3" id="KW-1185">Reference proteome</keyword>
<feature type="region of interest" description="Disordered" evidence="1">
    <location>
        <begin position="1"/>
        <end position="21"/>
    </location>
</feature>
<accession>A0A2X0M713</accession>
<organism evidence="2 3">
    <name type="scientific">Microbotryum saponariae</name>
    <dbReference type="NCBI Taxonomy" id="289078"/>
    <lineage>
        <taxon>Eukaryota</taxon>
        <taxon>Fungi</taxon>
        <taxon>Dikarya</taxon>
        <taxon>Basidiomycota</taxon>
        <taxon>Pucciniomycotina</taxon>
        <taxon>Microbotryomycetes</taxon>
        <taxon>Microbotryales</taxon>
        <taxon>Microbotryaceae</taxon>
        <taxon>Microbotryum</taxon>
    </lineage>
</organism>
<dbReference type="Proteomes" id="UP000249723">
    <property type="component" value="Unassembled WGS sequence"/>
</dbReference>
<dbReference type="InterPro" id="IPR013954">
    <property type="entry name" value="PNK3P"/>
</dbReference>
<dbReference type="NCBIfam" id="TIGR01664">
    <property type="entry name" value="DNA-3'-Pase"/>
    <property type="match status" value="1"/>
</dbReference>
<dbReference type="GO" id="GO:0046404">
    <property type="term" value="F:ATP-dependent polydeoxyribonucleotide 5'-hydroxyl-kinase activity"/>
    <property type="evidence" value="ECO:0007669"/>
    <property type="project" value="TreeGrafter"/>
</dbReference>
<dbReference type="PANTHER" id="PTHR12083:SF9">
    <property type="entry name" value="BIFUNCTIONAL POLYNUCLEOTIDE PHOSPHATASE_KINASE"/>
    <property type="match status" value="1"/>
</dbReference>
<dbReference type="STRING" id="289078.A0A2X0M713"/>
<evidence type="ECO:0000256" key="1">
    <source>
        <dbReference type="SAM" id="MobiDB-lite"/>
    </source>
</evidence>
<dbReference type="GO" id="GO:0046403">
    <property type="term" value="F:polynucleotide 3'-phosphatase activity"/>
    <property type="evidence" value="ECO:0007669"/>
    <property type="project" value="TreeGrafter"/>
</dbReference>
<dbReference type="InterPro" id="IPR023214">
    <property type="entry name" value="HAD_sf"/>
</dbReference>
<sequence length="478" mass="54537">MGISSKRDASVSTSPFSSPSSSKIIKLTCSILSFPDSDFQDELLGNTSCWHGTWKRPKSSARIAAFDIDGTLITHRKDSLRPNKTFPDDENDWTWLNAQVVPKLCQAHANGYTIVFFSNQAGLAKSQHSFRLKLPMMARRGLENVPFHVFAAIDYSMYRKPATGMWDYFVQYCNEGVEVDLTQSFYVGDSAGRPARDQRPRADATDIDRKFAHNLDLPFYTPEEYFLCRPISTQWSFRTDHWPSFNYSYTGPLFSPSTSPLIVAPAEEPEVVLFIGPPGAGKTKFYCDNFKGEGYLRIGDASLPDALALLTYHFQSTPYPPSCVIDLLLPSRSLRASIVSHISQLSRERSSMDAADQSSRSHGGIKVRLFHFTTDRELCKHNTVYRALSPSALAYDPLKKKYAKRLAFERGEEREMVPREVWESWDRRWQVPDADEEGIEVIKIHFKLVGTTEEQKKWRRCLDVWKRPNPFIARRTAL</sequence>
<gene>
    <name evidence="2" type="ORF">BZ3500_MVSOF-1268-A1-R1_CHR3-1G05845</name>
</gene>
<dbReference type="GO" id="GO:0003690">
    <property type="term" value="F:double-stranded DNA binding"/>
    <property type="evidence" value="ECO:0007669"/>
    <property type="project" value="TreeGrafter"/>
</dbReference>
<dbReference type="Pfam" id="PF08645">
    <property type="entry name" value="PNK3P"/>
    <property type="match status" value="1"/>
</dbReference>
<dbReference type="InterPro" id="IPR027417">
    <property type="entry name" value="P-loop_NTPase"/>
</dbReference>
<dbReference type="NCBIfam" id="TIGR01662">
    <property type="entry name" value="HAD-SF-IIIA"/>
    <property type="match status" value="1"/>
</dbReference>
<dbReference type="Gene3D" id="3.40.50.300">
    <property type="entry name" value="P-loop containing nucleotide triphosphate hydrolases"/>
    <property type="match status" value="1"/>
</dbReference>
<proteinExistence type="predicted"/>
<dbReference type="Gene3D" id="3.40.50.1000">
    <property type="entry name" value="HAD superfamily/HAD-like"/>
    <property type="match status" value="1"/>
</dbReference>
<dbReference type="OrthoDB" id="19045at2759"/>
<dbReference type="PANTHER" id="PTHR12083">
    <property type="entry name" value="BIFUNCTIONAL POLYNUCLEOTIDE PHOSPHATASE/KINASE"/>
    <property type="match status" value="1"/>
</dbReference>
<dbReference type="InterPro" id="IPR036412">
    <property type="entry name" value="HAD-like_sf"/>
</dbReference>
<dbReference type="InterPro" id="IPR006551">
    <property type="entry name" value="Polynucleotide_phosphatase"/>
</dbReference>
<dbReference type="EMBL" id="FMWP01000096">
    <property type="protein sequence ID" value="SCZ99158.1"/>
    <property type="molecule type" value="Genomic_DNA"/>
</dbReference>
<dbReference type="GO" id="GO:0006281">
    <property type="term" value="P:DNA repair"/>
    <property type="evidence" value="ECO:0007669"/>
    <property type="project" value="TreeGrafter"/>
</dbReference>
<name>A0A2X0M713_9BASI</name>
<reference evidence="3" key="1">
    <citation type="submission" date="2016-10" db="EMBL/GenBank/DDBJ databases">
        <authorList>
            <person name="Jeantristanb JTB J.-T."/>
            <person name="Ricardo R."/>
        </authorList>
    </citation>
    <scope>NUCLEOTIDE SEQUENCE [LARGE SCALE GENOMIC DNA]</scope>
</reference>
<protein>
    <submittedName>
        <fullName evidence="2">BZ3500_MvSof-1268-A1-R1_Chr3-1g05845 protein</fullName>
    </submittedName>
</protein>
<evidence type="ECO:0000313" key="3">
    <source>
        <dbReference type="Proteomes" id="UP000249723"/>
    </source>
</evidence>
<feature type="compositionally biased region" description="Low complexity" evidence="1">
    <location>
        <begin position="10"/>
        <end position="21"/>
    </location>
</feature>
<dbReference type="SUPFAM" id="SSF56784">
    <property type="entry name" value="HAD-like"/>
    <property type="match status" value="1"/>
</dbReference>